<evidence type="ECO:0000256" key="1">
    <source>
        <dbReference type="SAM" id="MobiDB-lite"/>
    </source>
</evidence>
<feature type="compositionally biased region" description="Basic residues" evidence="1">
    <location>
        <begin position="267"/>
        <end position="281"/>
    </location>
</feature>
<protein>
    <submittedName>
        <fullName evidence="2">Uncharacterized protein</fullName>
    </submittedName>
</protein>
<feature type="region of interest" description="Disordered" evidence="1">
    <location>
        <begin position="1"/>
        <end position="84"/>
    </location>
</feature>
<dbReference type="InParanoid" id="W4JQT4"/>
<dbReference type="RefSeq" id="XP_009552686.1">
    <property type="nucleotide sequence ID" value="XM_009554391.1"/>
</dbReference>
<keyword evidence="3" id="KW-1185">Reference proteome</keyword>
<organism evidence="2 3">
    <name type="scientific">Heterobasidion irregulare (strain TC 32-1)</name>
    <dbReference type="NCBI Taxonomy" id="747525"/>
    <lineage>
        <taxon>Eukaryota</taxon>
        <taxon>Fungi</taxon>
        <taxon>Dikarya</taxon>
        <taxon>Basidiomycota</taxon>
        <taxon>Agaricomycotina</taxon>
        <taxon>Agaricomycetes</taxon>
        <taxon>Russulales</taxon>
        <taxon>Bondarzewiaceae</taxon>
        <taxon>Heterobasidion</taxon>
        <taxon>Heterobasidion annosum species complex</taxon>
    </lineage>
</organism>
<name>W4JQT4_HETIT</name>
<dbReference type="KEGG" id="hir:HETIRDRAFT_430694"/>
<dbReference type="GeneID" id="20674473"/>
<dbReference type="HOGENOM" id="CLU_727732_0_0_1"/>
<evidence type="ECO:0000313" key="3">
    <source>
        <dbReference type="Proteomes" id="UP000030671"/>
    </source>
</evidence>
<feature type="region of interest" description="Disordered" evidence="1">
    <location>
        <begin position="355"/>
        <end position="380"/>
    </location>
</feature>
<feature type="region of interest" description="Disordered" evidence="1">
    <location>
        <begin position="246"/>
        <end position="282"/>
    </location>
</feature>
<proteinExistence type="predicted"/>
<evidence type="ECO:0000313" key="2">
    <source>
        <dbReference type="EMBL" id="ETW75251.1"/>
    </source>
</evidence>
<dbReference type="Proteomes" id="UP000030671">
    <property type="component" value="Unassembled WGS sequence"/>
</dbReference>
<dbReference type="EMBL" id="KI925466">
    <property type="protein sequence ID" value="ETW75251.1"/>
    <property type="molecule type" value="Genomic_DNA"/>
</dbReference>
<feature type="compositionally biased region" description="Pro residues" evidence="1">
    <location>
        <begin position="66"/>
        <end position="77"/>
    </location>
</feature>
<accession>W4JQT4</accession>
<reference evidence="2 3" key="1">
    <citation type="journal article" date="2012" name="New Phytol.">
        <title>Insight into trade-off between wood decay and parasitism from the genome of a fungal forest pathogen.</title>
        <authorList>
            <person name="Olson A."/>
            <person name="Aerts A."/>
            <person name="Asiegbu F."/>
            <person name="Belbahri L."/>
            <person name="Bouzid O."/>
            <person name="Broberg A."/>
            <person name="Canback B."/>
            <person name="Coutinho P.M."/>
            <person name="Cullen D."/>
            <person name="Dalman K."/>
            <person name="Deflorio G."/>
            <person name="van Diepen L.T."/>
            <person name="Dunand C."/>
            <person name="Duplessis S."/>
            <person name="Durling M."/>
            <person name="Gonthier P."/>
            <person name="Grimwood J."/>
            <person name="Fossdal C.G."/>
            <person name="Hansson D."/>
            <person name="Henrissat B."/>
            <person name="Hietala A."/>
            <person name="Himmelstrand K."/>
            <person name="Hoffmeister D."/>
            <person name="Hogberg N."/>
            <person name="James T.Y."/>
            <person name="Karlsson M."/>
            <person name="Kohler A."/>
            <person name="Kues U."/>
            <person name="Lee Y.H."/>
            <person name="Lin Y.C."/>
            <person name="Lind M."/>
            <person name="Lindquist E."/>
            <person name="Lombard V."/>
            <person name="Lucas S."/>
            <person name="Lunden K."/>
            <person name="Morin E."/>
            <person name="Murat C."/>
            <person name="Park J."/>
            <person name="Raffaello T."/>
            <person name="Rouze P."/>
            <person name="Salamov A."/>
            <person name="Schmutz J."/>
            <person name="Solheim H."/>
            <person name="Stahlberg J."/>
            <person name="Velez H."/>
            <person name="de Vries R.P."/>
            <person name="Wiebenga A."/>
            <person name="Woodward S."/>
            <person name="Yakovlev I."/>
            <person name="Garbelotto M."/>
            <person name="Martin F."/>
            <person name="Grigoriev I.V."/>
            <person name="Stenlid J."/>
        </authorList>
    </citation>
    <scope>NUCLEOTIDE SEQUENCE [LARGE SCALE GENOMIC DNA]</scope>
    <source>
        <strain evidence="2 3">TC 32-1</strain>
    </source>
</reference>
<gene>
    <name evidence="2" type="ORF">HETIRDRAFT_430694</name>
</gene>
<sequence length="380" mass="39518">MASRGPPGIARGICPPRAPVRAGPRRSPCTRDDAAWAPIFSRTGQVPKTRPKAAARNSANSRLSRPPTPSGQNPPPSWIFGRPFGQHGHGLGGCAMRAGPLRMPITTPDSAVALEGSTRSPPQLACAHLLNAGAALAHAQALYSSALASEERRRMPYGMRPSPSASQGSRSAAAECVASPAAPVPVRRALVKFSVASQAAASVPHSGAAAIALGSCVTAGAATAHGERARAMLHASPSACAYPRGVDASGGSADRLETTGPRSARTLARRQPPRPRARARSQRVCPIDVQGFHAHDGGRADERETLGGARHISASDRKWACVWVATPACVTIILAQGRAGPETTSPRRLCMPARDDDVRSAQRRRKMRSTGSGSALAGNF</sequence>
<dbReference type="AlphaFoldDB" id="W4JQT4"/>
<feature type="compositionally biased region" description="Low complexity" evidence="1">
    <location>
        <begin position="52"/>
        <end position="65"/>
    </location>
</feature>